<dbReference type="GO" id="GO:0005737">
    <property type="term" value="C:cytoplasm"/>
    <property type="evidence" value="ECO:0007669"/>
    <property type="project" value="TreeGrafter"/>
</dbReference>
<feature type="domain" description="tRNA (guanine(10)-N(2))-methyltransferase TRMT11 N-terminal" evidence="4">
    <location>
        <begin position="13"/>
        <end position="163"/>
    </location>
</feature>
<dbReference type="Pfam" id="PF25904">
    <property type="entry name" value="Tmrp11_N"/>
    <property type="match status" value="1"/>
</dbReference>
<name>A0A1R4ABD3_BABMR</name>
<keyword evidence="6" id="KW-1185">Reference proteome</keyword>
<reference evidence="5 6" key="1">
    <citation type="journal article" date="2012" name="Nucleic Acids Res.">
        <title>Sequencing of the smallest Apicomplexan genome from the human pathogen Babesia microti.</title>
        <authorList>
            <person name="Cornillot E."/>
            <person name="Hadj-Kaddour K."/>
            <person name="Dassouli A."/>
            <person name="Noel B."/>
            <person name="Ranwez V."/>
            <person name="Vacherie B."/>
            <person name="Augagneur Y."/>
            <person name="Bres V."/>
            <person name="Duclos A."/>
            <person name="Randazzo S."/>
            <person name="Carcy B."/>
            <person name="Debierre-Grockiego F."/>
            <person name="Delbecq S."/>
            <person name="Moubri-Menage K."/>
            <person name="Shams-Eldin H."/>
            <person name="Usmani-Brown S."/>
            <person name="Bringaud F."/>
            <person name="Wincker P."/>
            <person name="Vivares C.P."/>
            <person name="Schwarz R.T."/>
            <person name="Schetters T.P."/>
            <person name="Krause P.J."/>
            <person name="Gorenflot A."/>
            <person name="Berry V."/>
            <person name="Barbe V."/>
            <person name="Ben Mamoun C."/>
        </authorList>
    </citation>
    <scope>NUCLEOTIDE SEQUENCE [LARGE SCALE GENOMIC DNA]</scope>
    <source>
        <strain evidence="5 6">RI</strain>
    </source>
</reference>
<evidence type="ECO:0000313" key="5">
    <source>
        <dbReference type="EMBL" id="SJK86322.1"/>
    </source>
</evidence>
<accession>A0A1R4ABD3</accession>
<dbReference type="PROSITE" id="PS00092">
    <property type="entry name" value="N6_MTASE"/>
    <property type="match status" value="1"/>
</dbReference>
<dbReference type="GO" id="GO:0003676">
    <property type="term" value="F:nucleic acid binding"/>
    <property type="evidence" value="ECO:0007669"/>
    <property type="project" value="InterPro"/>
</dbReference>
<dbReference type="PANTHER" id="PTHR13370">
    <property type="entry name" value="RNA METHYLASE-RELATED"/>
    <property type="match status" value="1"/>
</dbReference>
<evidence type="ECO:0000259" key="4">
    <source>
        <dbReference type="Pfam" id="PF25904"/>
    </source>
</evidence>
<dbReference type="PANTHER" id="PTHR13370:SF3">
    <property type="entry name" value="TRNA (GUANINE(10)-N2)-METHYLTRANSFERASE HOMOLOG"/>
    <property type="match status" value="1"/>
</dbReference>
<evidence type="ECO:0000313" key="6">
    <source>
        <dbReference type="Proteomes" id="UP000002899"/>
    </source>
</evidence>
<dbReference type="GO" id="GO:0008168">
    <property type="term" value="F:methyltransferase activity"/>
    <property type="evidence" value="ECO:0007669"/>
    <property type="project" value="UniProtKB-KW"/>
</dbReference>
<organism evidence="5 6">
    <name type="scientific">Babesia microti (strain RI)</name>
    <dbReference type="NCBI Taxonomy" id="1133968"/>
    <lineage>
        <taxon>Eukaryota</taxon>
        <taxon>Sar</taxon>
        <taxon>Alveolata</taxon>
        <taxon>Apicomplexa</taxon>
        <taxon>Aconoidasida</taxon>
        <taxon>Piroplasmida</taxon>
        <taxon>Babesiidae</taxon>
        <taxon>Babesia</taxon>
    </lineage>
</organism>
<reference evidence="5 6" key="3">
    <citation type="journal article" date="2016" name="Sci. Rep.">
        <title>Genome-wide diversity and gene expression profiling of Babesia microti isolates identify polymorphic genes that mediate host-pathogen interactions.</title>
        <authorList>
            <person name="Silva J.C."/>
            <person name="Cornillot E."/>
            <person name="McCracken C."/>
            <person name="Usmani-Brown S."/>
            <person name="Dwivedi A."/>
            <person name="Ifeonu O.O."/>
            <person name="Crabtree J."/>
            <person name="Gotia H.T."/>
            <person name="Virji A.Z."/>
            <person name="Reynes C."/>
            <person name="Colinge J."/>
            <person name="Kumar V."/>
            <person name="Lawres L."/>
            <person name="Pazzi J.E."/>
            <person name="Pablo J.V."/>
            <person name="Hung C."/>
            <person name="Brancato J."/>
            <person name="Kumari P."/>
            <person name="Orvis J."/>
            <person name="Tretina K."/>
            <person name="Chibucos M."/>
            <person name="Ott S."/>
            <person name="Sadzewicz L."/>
            <person name="Sengamalay N."/>
            <person name="Shetty A.C."/>
            <person name="Su Q."/>
            <person name="Tallon L."/>
            <person name="Fraser C.M."/>
            <person name="Frutos R."/>
            <person name="Molina D.M."/>
            <person name="Krause P.J."/>
            <person name="Ben Mamoun C."/>
        </authorList>
    </citation>
    <scope>NUCLEOTIDE SEQUENCE [LARGE SCALE GENOMIC DNA]</scope>
    <source>
        <strain evidence="5 6">RI</strain>
    </source>
</reference>
<dbReference type="InterPro" id="IPR000241">
    <property type="entry name" value="RlmKL-like_Mtase"/>
</dbReference>
<reference evidence="5 6" key="2">
    <citation type="journal article" date="2013" name="PLoS ONE">
        <title>Whole genome mapping and re-organization of the nuclear and mitochondrial genomes of Babesia microti isolates.</title>
        <authorList>
            <person name="Cornillot E."/>
            <person name="Dassouli A."/>
            <person name="Garg A."/>
            <person name="Pachikara N."/>
            <person name="Randazzo S."/>
            <person name="Depoix D."/>
            <person name="Carcy B."/>
            <person name="Delbecq S."/>
            <person name="Frutos R."/>
            <person name="Silva J.C."/>
            <person name="Sutton R."/>
            <person name="Krause P.J."/>
            <person name="Mamoun C.B."/>
        </authorList>
    </citation>
    <scope>NUCLEOTIDE SEQUENCE [LARGE SCALE GENOMIC DNA]</scope>
    <source>
        <strain evidence="5 6">RI</strain>
    </source>
</reference>
<dbReference type="Pfam" id="PF01170">
    <property type="entry name" value="UPF0020"/>
    <property type="match status" value="1"/>
</dbReference>
<evidence type="ECO:0000256" key="1">
    <source>
        <dbReference type="ARBA" id="ARBA00022603"/>
    </source>
</evidence>
<protein>
    <submittedName>
        <fullName evidence="5">tRNA (Guanine(10)-N2)-methyltransferase homolog</fullName>
        <ecNumber evidence="5">2.1.1.-</ecNumber>
    </submittedName>
</protein>
<dbReference type="PRINTS" id="PR00507">
    <property type="entry name" value="N12N6MTFRASE"/>
</dbReference>
<keyword evidence="2 5" id="KW-0808">Transferase</keyword>
<gene>
    <name evidence="5" type="ORF">BMR1_03g01205</name>
</gene>
<dbReference type="OrthoDB" id="296065at2759"/>
<dbReference type="GO" id="GO:0043527">
    <property type="term" value="C:tRNA methyltransferase complex"/>
    <property type="evidence" value="ECO:0007669"/>
    <property type="project" value="UniProtKB-ARBA"/>
</dbReference>
<dbReference type="Proteomes" id="UP000002899">
    <property type="component" value="Chromosome III"/>
</dbReference>
<dbReference type="SUPFAM" id="SSF53335">
    <property type="entry name" value="S-adenosyl-L-methionine-dependent methyltransferases"/>
    <property type="match status" value="1"/>
</dbReference>
<dbReference type="InterPro" id="IPR029063">
    <property type="entry name" value="SAM-dependent_MTases_sf"/>
</dbReference>
<proteinExistence type="predicted"/>
<dbReference type="GO" id="GO:0032259">
    <property type="term" value="P:methylation"/>
    <property type="evidence" value="ECO:0007669"/>
    <property type="project" value="UniProtKB-KW"/>
</dbReference>
<dbReference type="AlphaFoldDB" id="A0A1R4ABD3"/>
<dbReference type="Gene3D" id="3.40.50.150">
    <property type="entry name" value="Vaccinia Virus protein VP39"/>
    <property type="match status" value="1"/>
</dbReference>
<sequence length="381" mass="43851">MNEYLLWYKWHNDFYYFIQGELYAILEIFGLDVKQLNIQRISDVYYSITLQDDLIATQIMHRSVFLRGVVKLWASGNTYTKLLEELCKKEREIDQSISGKSISLILFSYGKRRSYEYKIGIFNKFETILKEAKCIELTDPQVSITILEAWNRENACIEQIHMGQLIVSRRDIGFWWSRYNLTDRLNLGPTTMDNELSFIMANMGLTIKNKIVLDPFVGSGGCLIAAAHHGGICFGSDMDRRMLNGWGCVYKNPRQVKTDSLDIFSNFKSYDLPLPGILAATVQRSCWIKKPWVDIIITDPPYGIRSSINADYMKDLNLIRCLIDMADKLLVSNGQLVFLLPVKLENVNMDVIYQSKLNVVWTGMQKLTAGNGRVLVRMVKN</sequence>
<dbReference type="PIRSF" id="PIRSF017259">
    <property type="entry name" value="tRNA_mtfrase_TRM11"/>
    <property type="match status" value="1"/>
</dbReference>
<dbReference type="EC" id="2.1.1.-" evidence="5"/>
<dbReference type="EMBL" id="LN871598">
    <property type="protein sequence ID" value="SJK86322.1"/>
    <property type="molecule type" value="Genomic_DNA"/>
</dbReference>
<evidence type="ECO:0000256" key="2">
    <source>
        <dbReference type="ARBA" id="ARBA00022679"/>
    </source>
</evidence>
<keyword evidence="1 5" id="KW-0489">Methyltransferase</keyword>
<evidence type="ECO:0000259" key="3">
    <source>
        <dbReference type="Pfam" id="PF01170"/>
    </source>
</evidence>
<dbReference type="InterPro" id="IPR059073">
    <property type="entry name" value="TRMT11_N"/>
</dbReference>
<dbReference type="RefSeq" id="XP_021338494.1">
    <property type="nucleotide sequence ID" value="XM_021481911.1"/>
</dbReference>
<dbReference type="GeneID" id="24424875"/>
<dbReference type="KEGG" id="bmic:BMR1_03g01205"/>
<feature type="domain" description="Ribosomal RNA large subunit methyltransferase K/L-like methyltransferase" evidence="3">
    <location>
        <begin position="184"/>
        <end position="341"/>
    </location>
</feature>
<dbReference type="VEuPathDB" id="PiroplasmaDB:BMR1_03g01205"/>
<dbReference type="InterPro" id="IPR002052">
    <property type="entry name" value="DNA_methylase_N6_adenine_CS"/>
</dbReference>